<dbReference type="Pfam" id="PF05036">
    <property type="entry name" value="SPOR"/>
    <property type="match status" value="1"/>
</dbReference>
<dbReference type="STRING" id="1348774.AB433_13735"/>
<evidence type="ECO:0000313" key="5">
    <source>
        <dbReference type="Proteomes" id="UP000035287"/>
    </source>
</evidence>
<feature type="region of interest" description="Disordered" evidence="1">
    <location>
        <begin position="1"/>
        <end position="27"/>
    </location>
</feature>
<dbReference type="GO" id="GO:0042834">
    <property type="term" value="F:peptidoglycan binding"/>
    <property type="evidence" value="ECO:0007669"/>
    <property type="project" value="InterPro"/>
</dbReference>
<evidence type="ECO:0000256" key="1">
    <source>
        <dbReference type="SAM" id="MobiDB-lite"/>
    </source>
</evidence>
<organism evidence="4 5">
    <name type="scientific">Croceicoccus naphthovorans</name>
    <dbReference type="NCBI Taxonomy" id="1348774"/>
    <lineage>
        <taxon>Bacteria</taxon>
        <taxon>Pseudomonadati</taxon>
        <taxon>Pseudomonadota</taxon>
        <taxon>Alphaproteobacteria</taxon>
        <taxon>Sphingomonadales</taxon>
        <taxon>Erythrobacteraceae</taxon>
        <taxon>Croceicoccus</taxon>
    </lineage>
</organism>
<keyword evidence="2" id="KW-0812">Transmembrane</keyword>
<dbReference type="PROSITE" id="PS51724">
    <property type="entry name" value="SPOR"/>
    <property type="match status" value="1"/>
</dbReference>
<feature type="domain" description="SPOR" evidence="3">
    <location>
        <begin position="152"/>
        <end position="233"/>
    </location>
</feature>
<feature type="transmembrane region" description="Helical" evidence="2">
    <location>
        <begin position="58"/>
        <end position="80"/>
    </location>
</feature>
<reference evidence="4 5" key="1">
    <citation type="submission" date="2015-06" db="EMBL/GenBank/DDBJ databases">
        <authorList>
            <person name="Zeng Y."/>
            <person name="Huang Y."/>
        </authorList>
    </citation>
    <scope>NUCLEOTIDE SEQUENCE [LARGE SCALE GENOMIC DNA]</scope>
    <source>
        <strain evidence="4 5">PQ-2</strain>
    </source>
</reference>
<dbReference type="EMBL" id="CP011770">
    <property type="protein sequence ID" value="AKM11851.1"/>
    <property type="molecule type" value="Genomic_DNA"/>
</dbReference>
<proteinExistence type="predicted"/>
<dbReference type="InterPro" id="IPR007730">
    <property type="entry name" value="SPOR-like_dom"/>
</dbReference>
<dbReference type="Gene3D" id="3.30.70.1070">
    <property type="entry name" value="Sporulation related repeat"/>
    <property type="match status" value="1"/>
</dbReference>
<gene>
    <name evidence="4" type="ORF">AB433_13735</name>
</gene>
<keyword evidence="2" id="KW-1133">Transmembrane helix</keyword>
<evidence type="ECO:0000259" key="3">
    <source>
        <dbReference type="PROSITE" id="PS51724"/>
    </source>
</evidence>
<keyword evidence="5" id="KW-1185">Reference proteome</keyword>
<dbReference type="AlphaFoldDB" id="A0A0G3XMJ3"/>
<dbReference type="Proteomes" id="UP000035287">
    <property type="component" value="Chromosome"/>
</dbReference>
<protein>
    <recommendedName>
        <fullName evidence="3">SPOR domain-containing protein</fullName>
    </recommendedName>
</protein>
<feature type="region of interest" description="Disordered" evidence="1">
    <location>
        <begin position="127"/>
        <end position="155"/>
    </location>
</feature>
<dbReference type="InterPro" id="IPR036680">
    <property type="entry name" value="SPOR-like_sf"/>
</dbReference>
<name>A0A0G3XMJ3_9SPHN</name>
<evidence type="ECO:0000256" key="2">
    <source>
        <dbReference type="SAM" id="Phobius"/>
    </source>
</evidence>
<sequence>MSRRRSSFKAKGVQGMDRAGNDGEARLALDDPDMRLPWLESADEDVDEGLDWGRIGKFAGFVVVLAAVIALSFVGLSDWISRPPEGDGSLIEAPEEPYKVRPENPGGAQVAGTGDTAYKVGEGVDDRSVLADPSPVPTPTDRASPTPAASPEPPLTGVAVQVGAYSSEADARKGWDLIRSRYEPLGSYDRRIVQGRADIGVVYRLQAVAANTAAAFALCDDMRRNGIECQVKR</sequence>
<dbReference type="PATRIC" id="fig|1348774.3.peg.2889"/>
<evidence type="ECO:0000313" key="4">
    <source>
        <dbReference type="EMBL" id="AKM11851.1"/>
    </source>
</evidence>
<keyword evidence="2" id="KW-0472">Membrane</keyword>
<dbReference type="KEGG" id="cna:AB433_13735"/>
<accession>A0A0G3XMJ3</accession>